<comment type="caution">
    <text evidence="1">The sequence shown here is derived from an EMBL/GenBank/DDBJ whole genome shotgun (WGS) entry which is preliminary data.</text>
</comment>
<reference evidence="1 2" key="1">
    <citation type="submission" date="2017-07" db="EMBL/GenBank/DDBJ databases">
        <title>Phylogenetic study on the rhizospheric bacterium Ochrobactrum sp. A44.</title>
        <authorList>
            <person name="Krzyzanowska D.M."/>
            <person name="Ossowicki A."/>
            <person name="Rajewska M."/>
            <person name="Maciag T."/>
            <person name="Kaczynski Z."/>
            <person name="Czerwicka M."/>
            <person name="Jafra S."/>
        </authorList>
    </citation>
    <scope>NUCLEOTIDE SEQUENCE [LARGE SCALE GENOMIC DNA]</scope>
    <source>
        <strain evidence="1 2">PR17</strain>
    </source>
</reference>
<keyword evidence="2" id="KW-1185">Reference proteome</keyword>
<organism evidence="1 2">
    <name type="scientific">Brucella rhizosphaerae</name>
    <dbReference type="NCBI Taxonomy" id="571254"/>
    <lineage>
        <taxon>Bacteria</taxon>
        <taxon>Pseudomonadati</taxon>
        <taxon>Pseudomonadota</taxon>
        <taxon>Alphaproteobacteria</taxon>
        <taxon>Hyphomicrobiales</taxon>
        <taxon>Brucellaceae</taxon>
        <taxon>Brucella/Ochrobactrum group</taxon>
        <taxon>Brucella</taxon>
    </lineage>
</organism>
<dbReference type="Proteomes" id="UP000216345">
    <property type="component" value="Unassembled WGS sequence"/>
</dbReference>
<evidence type="ECO:0000313" key="2">
    <source>
        <dbReference type="Proteomes" id="UP000216345"/>
    </source>
</evidence>
<accession>A0A256FSG8</accession>
<dbReference type="EMBL" id="NNRK01000017">
    <property type="protein sequence ID" value="OYR17783.1"/>
    <property type="molecule type" value="Genomic_DNA"/>
</dbReference>
<evidence type="ECO:0000313" key="1">
    <source>
        <dbReference type="EMBL" id="OYR17783.1"/>
    </source>
</evidence>
<gene>
    <name evidence="1" type="ORF">CEV32_3641</name>
</gene>
<protein>
    <submittedName>
        <fullName evidence="1">Uncharacterized protein</fullName>
    </submittedName>
</protein>
<sequence length="122" mass="13339">MMGPLVKIDMKLKVAVFLLSVAPVWTMPAKAETLSKEKEILWIQENQQLLLEGLKDPASAEFSDEYVSYKSGSPVVCGKVKSKDSFGGYTGSKRYMGAGKSIGAFTEDDTDEFADVWKSACS</sequence>
<name>A0A256FSG8_9HYPH</name>
<dbReference type="AlphaFoldDB" id="A0A256FSG8"/>
<proteinExistence type="predicted"/>